<reference evidence="2" key="1">
    <citation type="submission" date="2014-09" db="EMBL/GenBank/DDBJ databases">
        <authorList>
            <person name="Magalhaes I.L.F."/>
            <person name="Oliveira U."/>
            <person name="Santos F.R."/>
            <person name="Vidigal T.H.D.A."/>
            <person name="Brescovit A.D."/>
            <person name="Santos A.J."/>
        </authorList>
    </citation>
    <scope>NUCLEOTIDE SEQUENCE</scope>
    <source>
        <tissue evidence="2">Shoot tissue taken approximately 20 cm above the soil surface</tissue>
    </source>
</reference>
<accession>A0A0A9GUA8</accession>
<proteinExistence type="predicted"/>
<protein>
    <submittedName>
        <fullName evidence="2">Uncharacterized protein</fullName>
    </submittedName>
</protein>
<name>A0A0A9GUA8_ARUDO</name>
<sequence>MSARNSRSLPAAAAEAEGSGRGFSS</sequence>
<evidence type="ECO:0000313" key="2">
    <source>
        <dbReference type="EMBL" id="JAE24173.1"/>
    </source>
</evidence>
<organism evidence="2">
    <name type="scientific">Arundo donax</name>
    <name type="common">Giant reed</name>
    <name type="synonym">Donax arundinaceus</name>
    <dbReference type="NCBI Taxonomy" id="35708"/>
    <lineage>
        <taxon>Eukaryota</taxon>
        <taxon>Viridiplantae</taxon>
        <taxon>Streptophyta</taxon>
        <taxon>Embryophyta</taxon>
        <taxon>Tracheophyta</taxon>
        <taxon>Spermatophyta</taxon>
        <taxon>Magnoliopsida</taxon>
        <taxon>Liliopsida</taxon>
        <taxon>Poales</taxon>
        <taxon>Poaceae</taxon>
        <taxon>PACMAD clade</taxon>
        <taxon>Arundinoideae</taxon>
        <taxon>Arundineae</taxon>
        <taxon>Arundo</taxon>
    </lineage>
</organism>
<evidence type="ECO:0000256" key="1">
    <source>
        <dbReference type="SAM" id="MobiDB-lite"/>
    </source>
</evidence>
<dbReference type="EMBL" id="GBRH01173723">
    <property type="protein sequence ID" value="JAE24173.1"/>
    <property type="molecule type" value="Transcribed_RNA"/>
</dbReference>
<feature type="region of interest" description="Disordered" evidence="1">
    <location>
        <begin position="1"/>
        <end position="25"/>
    </location>
</feature>
<reference evidence="2" key="2">
    <citation type="journal article" date="2015" name="Data Brief">
        <title>Shoot transcriptome of the giant reed, Arundo donax.</title>
        <authorList>
            <person name="Barrero R.A."/>
            <person name="Guerrero F.D."/>
            <person name="Moolhuijzen P."/>
            <person name="Goolsby J.A."/>
            <person name="Tidwell J."/>
            <person name="Bellgard S.E."/>
            <person name="Bellgard M.I."/>
        </authorList>
    </citation>
    <scope>NUCLEOTIDE SEQUENCE</scope>
    <source>
        <tissue evidence="2">Shoot tissue taken approximately 20 cm above the soil surface</tissue>
    </source>
</reference>
<dbReference type="AlphaFoldDB" id="A0A0A9GUA8"/>